<protein>
    <submittedName>
        <fullName evidence="2">Uncharacterized protein</fullName>
    </submittedName>
</protein>
<keyword evidence="1" id="KW-0732">Signal</keyword>
<dbReference type="AlphaFoldDB" id="A0AAD6NDS6"/>
<gene>
    <name evidence="2" type="ORF">N7460_000226</name>
</gene>
<keyword evidence="3" id="KW-1185">Reference proteome</keyword>
<reference evidence="2" key="2">
    <citation type="submission" date="2023-01" db="EMBL/GenBank/DDBJ databases">
        <authorList>
            <person name="Petersen C."/>
        </authorList>
    </citation>
    <scope>NUCLEOTIDE SEQUENCE</scope>
    <source>
        <strain evidence="2">IBT 15450</strain>
    </source>
</reference>
<feature type="chain" id="PRO_5041904905" evidence="1">
    <location>
        <begin position="17"/>
        <end position="109"/>
    </location>
</feature>
<dbReference type="EMBL" id="JAQJZL010000001">
    <property type="protein sequence ID" value="KAJ6056952.1"/>
    <property type="molecule type" value="Genomic_DNA"/>
</dbReference>
<name>A0AAD6NDS6_PENCN</name>
<evidence type="ECO:0000256" key="1">
    <source>
        <dbReference type="SAM" id="SignalP"/>
    </source>
</evidence>
<organism evidence="2 3">
    <name type="scientific">Penicillium canescens</name>
    <dbReference type="NCBI Taxonomy" id="5083"/>
    <lineage>
        <taxon>Eukaryota</taxon>
        <taxon>Fungi</taxon>
        <taxon>Dikarya</taxon>
        <taxon>Ascomycota</taxon>
        <taxon>Pezizomycotina</taxon>
        <taxon>Eurotiomycetes</taxon>
        <taxon>Eurotiomycetidae</taxon>
        <taxon>Eurotiales</taxon>
        <taxon>Aspergillaceae</taxon>
        <taxon>Penicillium</taxon>
    </lineage>
</organism>
<sequence>MQLRALTLCLATAASALPLASVKSYAVNADVVRSIDGSLTSIVIAQRVEGDSPIGMAKRGSQADASMDIARRVDMSDPSIDIAKHGSDADAYIDIARRANQTKPSVDIV</sequence>
<proteinExistence type="predicted"/>
<evidence type="ECO:0000313" key="2">
    <source>
        <dbReference type="EMBL" id="KAJ6056952.1"/>
    </source>
</evidence>
<comment type="caution">
    <text evidence="2">The sequence shown here is derived from an EMBL/GenBank/DDBJ whole genome shotgun (WGS) entry which is preliminary data.</text>
</comment>
<evidence type="ECO:0000313" key="3">
    <source>
        <dbReference type="Proteomes" id="UP001219568"/>
    </source>
</evidence>
<feature type="signal peptide" evidence="1">
    <location>
        <begin position="1"/>
        <end position="16"/>
    </location>
</feature>
<accession>A0AAD6NDS6</accession>
<reference evidence="2" key="1">
    <citation type="journal article" date="2023" name="IMA Fungus">
        <title>Comparative genomic study of the Penicillium genus elucidates a diverse pangenome and 15 lateral gene transfer events.</title>
        <authorList>
            <person name="Petersen C."/>
            <person name="Sorensen T."/>
            <person name="Nielsen M.R."/>
            <person name="Sondergaard T.E."/>
            <person name="Sorensen J.L."/>
            <person name="Fitzpatrick D.A."/>
            <person name="Frisvad J.C."/>
            <person name="Nielsen K.L."/>
        </authorList>
    </citation>
    <scope>NUCLEOTIDE SEQUENCE</scope>
    <source>
        <strain evidence="2">IBT 15450</strain>
    </source>
</reference>
<dbReference type="Proteomes" id="UP001219568">
    <property type="component" value="Unassembled WGS sequence"/>
</dbReference>